<accession>C3NJK0</accession>
<evidence type="ECO:0000313" key="2">
    <source>
        <dbReference type="Proteomes" id="UP000006818"/>
    </source>
</evidence>
<evidence type="ECO:0000313" key="1">
    <source>
        <dbReference type="EMBL" id="ACP49217.1"/>
    </source>
</evidence>
<dbReference type="Proteomes" id="UP000006818">
    <property type="component" value="Chromosome"/>
</dbReference>
<organism evidence="1 2">
    <name type="scientific">Saccharolobus islandicus (strain Y.N.15.51 / Yellowstone #2)</name>
    <name type="common">Sulfolobus islandicus</name>
    <dbReference type="NCBI Taxonomy" id="419942"/>
    <lineage>
        <taxon>Archaea</taxon>
        <taxon>Thermoproteota</taxon>
        <taxon>Thermoprotei</taxon>
        <taxon>Sulfolobales</taxon>
        <taxon>Sulfolobaceae</taxon>
        <taxon>Saccharolobus</taxon>
    </lineage>
</organism>
<dbReference type="EMBL" id="CP001404">
    <property type="protein sequence ID" value="ACP49217.1"/>
    <property type="molecule type" value="Genomic_DNA"/>
</dbReference>
<sequence length="70" mass="8190">MGEIIELVQELLAFKDAIKEEITRPIKQELLSTIYDIKTTPEEVNLDKMLKEYEAKDLLDLIRKIRTGNK</sequence>
<proteinExistence type="predicted"/>
<dbReference type="RefSeq" id="WP_012717798.1">
    <property type="nucleotide sequence ID" value="NC_012623.1"/>
</dbReference>
<dbReference type="KEGG" id="sin:YN1551_2222"/>
<dbReference type="HOGENOM" id="CLU_2748382_0_0_2"/>
<name>C3NJK0_SACI1</name>
<reference evidence="1 2" key="1">
    <citation type="journal article" date="2009" name="Proc. Natl. Acad. Sci. U.S.A.">
        <title>Biogeography of the Sulfolobus islandicus pan-genome.</title>
        <authorList>
            <person name="Reno M.L."/>
            <person name="Held N.L."/>
            <person name="Fields C.J."/>
            <person name="Burke P.V."/>
            <person name="Whitaker R.J."/>
        </authorList>
    </citation>
    <scope>NUCLEOTIDE SEQUENCE [LARGE SCALE GENOMIC DNA]</scope>
    <source>
        <strain evidence="2">Y.N.15.51 / Yellowstone #2</strain>
    </source>
</reference>
<dbReference type="AlphaFoldDB" id="C3NJK0"/>
<gene>
    <name evidence="1" type="ordered locus">YN1551_2222</name>
</gene>
<dbReference type="GeneID" id="7809197"/>
<protein>
    <submittedName>
        <fullName evidence="1">Uncharacterized protein</fullName>
    </submittedName>
</protein>